<evidence type="ECO:0000259" key="14">
    <source>
        <dbReference type="PROSITE" id="PS51384"/>
    </source>
</evidence>
<dbReference type="PROSITE" id="PS51384">
    <property type="entry name" value="FAD_FR"/>
    <property type="match status" value="1"/>
</dbReference>
<comment type="subcellular location">
    <subcellularLocation>
        <location evidence="2">Mitochondrion outer membrane</location>
    </subcellularLocation>
</comment>
<dbReference type="EC" id="1.6.2.2" evidence="12"/>
<feature type="domain" description="FAD-binding FR-type" evidence="14">
    <location>
        <begin position="40"/>
        <end position="153"/>
    </location>
</feature>
<dbReference type="PANTHER" id="PTHR19370">
    <property type="entry name" value="NADH-CYTOCHROME B5 REDUCTASE"/>
    <property type="match status" value="1"/>
</dbReference>
<name>A0A7S3Q434_9STRA</name>
<dbReference type="Pfam" id="PF00175">
    <property type="entry name" value="NAD_binding_1"/>
    <property type="match status" value="1"/>
</dbReference>
<keyword evidence="9 12" id="KW-0520">NAD</keyword>
<evidence type="ECO:0000256" key="8">
    <source>
        <dbReference type="ARBA" id="ARBA00023002"/>
    </source>
</evidence>
<evidence type="ECO:0000256" key="2">
    <source>
        <dbReference type="ARBA" id="ARBA00004294"/>
    </source>
</evidence>
<reference evidence="15" key="1">
    <citation type="submission" date="2021-01" db="EMBL/GenBank/DDBJ databases">
        <authorList>
            <person name="Corre E."/>
            <person name="Pelletier E."/>
            <person name="Niang G."/>
            <person name="Scheremetjew M."/>
            <person name="Finn R."/>
            <person name="Kale V."/>
            <person name="Holt S."/>
            <person name="Cochrane G."/>
            <person name="Meng A."/>
            <person name="Brown T."/>
            <person name="Cohen L."/>
        </authorList>
    </citation>
    <scope>NUCLEOTIDE SEQUENCE</scope>
    <source>
        <strain evidence="15">MM31A-1</strain>
    </source>
</reference>
<dbReference type="GO" id="GO:0090524">
    <property type="term" value="F:cytochrome-b5 reductase activity, acting on NADH"/>
    <property type="evidence" value="ECO:0007669"/>
    <property type="project" value="UniProtKB-EC"/>
</dbReference>
<gene>
    <name evidence="15" type="ORF">CDEB00056_LOCUS10197</name>
</gene>
<evidence type="ECO:0000256" key="3">
    <source>
        <dbReference type="ARBA" id="ARBA00022630"/>
    </source>
</evidence>
<evidence type="ECO:0000256" key="12">
    <source>
        <dbReference type="RuleBase" id="RU361226"/>
    </source>
</evidence>
<protein>
    <recommendedName>
        <fullName evidence="12">NADH-cytochrome b5 reductase</fullName>
        <ecNumber evidence="12">1.6.2.2</ecNumber>
    </recommendedName>
</protein>
<evidence type="ECO:0000256" key="10">
    <source>
        <dbReference type="ARBA" id="ARBA00023136"/>
    </source>
</evidence>
<keyword evidence="6 11" id="KW-0274">FAD</keyword>
<keyword evidence="5" id="KW-1000">Mitochondrion outer membrane</keyword>
<evidence type="ECO:0000256" key="11">
    <source>
        <dbReference type="PIRSR" id="PIRSR601834-1"/>
    </source>
</evidence>
<dbReference type="InterPro" id="IPR001433">
    <property type="entry name" value="OxRdtase_FAD/NAD-bd"/>
</dbReference>
<proteinExistence type="inferred from homology"/>
<organism evidence="15">
    <name type="scientific">Chaetoceros debilis</name>
    <dbReference type="NCBI Taxonomy" id="122233"/>
    <lineage>
        <taxon>Eukaryota</taxon>
        <taxon>Sar</taxon>
        <taxon>Stramenopiles</taxon>
        <taxon>Ochrophyta</taxon>
        <taxon>Bacillariophyta</taxon>
        <taxon>Coscinodiscophyceae</taxon>
        <taxon>Chaetocerotophycidae</taxon>
        <taxon>Chaetocerotales</taxon>
        <taxon>Chaetocerotaceae</taxon>
        <taxon>Chaetoceros</taxon>
    </lineage>
</organism>
<feature type="binding site" evidence="11">
    <location>
        <position position="93"/>
    </location>
    <ligand>
        <name>FAD</name>
        <dbReference type="ChEBI" id="CHEBI:57692"/>
    </ligand>
</feature>
<evidence type="ECO:0000313" key="15">
    <source>
        <dbReference type="EMBL" id="CAE0465356.1"/>
    </source>
</evidence>
<dbReference type="InterPro" id="IPR039261">
    <property type="entry name" value="FNR_nucleotide-bd"/>
</dbReference>
<dbReference type="InterPro" id="IPR001834">
    <property type="entry name" value="CBR-like"/>
</dbReference>
<evidence type="ECO:0000256" key="4">
    <source>
        <dbReference type="ARBA" id="ARBA00022692"/>
    </source>
</evidence>
<comment type="catalytic activity">
    <reaction evidence="12">
        <text>2 Fe(III)-[cytochrome b5] + NADH = 2 Fe(II)-[cytochrome b5] + NAD(+) + H(+)</text>
        <dbReference type="Rhea" id="RHEA:46680"/>
        <dbReference type="Rhea" id="RHEA-COMP:10438"/>
        <dbReference type="Rhea" id="RHEA-COMP:10439"/>
        <dbReference type="ChEBI" id="CHEBI:15378"/>
        <dbReference type="ChEBI" id="CHEBI:29033"/>
        <dbReference type="ChEBI" id="CHEBI:29034"/>
        <dbReference type="ChEBI" id="CHEBI:57540"/>
        <dbReference type="ChEBI" id="CHEBI:57945"/>
        <dbReference type="EC" id="1.6.2.2"/>
    </reaction>
</comment>
<dbReference type="PANTHER" id="PTHR19370:SF185">
    <property type="entry name" value="NADH-CYTOCHROME B5 REDUCTASE"/>
    <property type="match status" value="1"/>
</dbReference>
<dbReference type="InterPro" id="IPR001709">
    <property type="entry name" value="Flavoprot_Pyr_Nucl_cyt_Rdtase"/>
</dbReference>
<feature type="transmembrane region" description="Helical" evidence="13">
    <location>
        <begin position="9"/>
        <end position="26"/>
    </location>
</feature>
<dbReference type="FunFam" id="2.40.30.10:FF:000021">
    <property type="entry name" value="NADH-cytochrome b5 reductase"/>
    <property type="match status" value="1"/>
</dbReference>
<keyword evidence="4 13" id="KW-0812">Transmembrane</keyword>
<dbReference type="AlphaFoldDB" id="A0A7S3Q434"/>
<keyword evidence="8 12" id="KW-0560">Oxidoreductase</keyword>
<comment type="cofactor">
    <cofactor evidence="1 11 12">
        <name>FAD</name>
        <dbReference type="ChEBI" id="CHEBI:57692"/>
    </cofactor>
</comment>
<keyword evidence="10 13" id="KW-0472">Membrane</keyword>
<feature type="binding site" evidence="11">
    <location>
        <position position="193"/>
    </location>
    <ligand>
        <name>FAD</name>
        <dbReference type="ChEBI" id="CHEBI:57692"/>
    </ligand>
</feature>
<dbReference type="Gene3D" id="3.40.50.80">
    <property type="entry name" value="Nucleotide-binding domain of ferredoxin-NADP reductase (FNR) module"/>
    <property type="match status" value="1"/>
</dbReference>
<dbReference type="SUPFAM" id="SSF63380">
    <property type="entry name" value="Riboflavin synthase domain-like"/>
    <property type="match status" value="1"/>
</dbReference>
<comment type="similarity">
    <text evidence="12">Belongs to the flavoprotein pyridine nucleotide cytochrome reductase family.</text>
</comment>
<dbReference type="GO" id="GO:0071949">
    <property type="term" value="F:FAD binding"/>
    <property type="evidence" value="ECO:0007669"/>
    <property type="project" value="TreeGrafter"/>
</dbReference>
<evidence type="ECO:0000256" key="9">
    <source>
        <dbReference type="ARBA" id="ARBA00023027"/>
    </source>
</evidence>
<dbReference type="Pfam" id="PF00970">
    <property type="entry name" value="FAD_binding_6"/>
    <property type="match status" value="1"/>
</dbReference>
<dbReference type="InterPro" id="IPR008333">
    <property type="entry name" value="Cbr1-like_FAD-bd_dom"/>
</dbReference>
<evidence type="ECO:0000256" key="7">
    <source>
        <dbReference type="ARBA" id="ARBA00022989"/>
    </source>
</evidence>
<evidence type="ECO:0000256" key="6">
    <source>
        <dbReference type="ARBA" id="ARBA00022827"/>
    </source>
</evidence>
<dbReference type="PRINTS" id="PR00371">
    <property type="entry name" value="FPNCR"/>
</dbReference>
<feature type="binding site" evidence="11">
    <location>
        <position position="112"/>
    </location>
    <ligand>
        <name>FAD</name>
        <dbReference type="ChEBI" id="CHEBI:57692"/>
    </ligand>
</feature>
<evidence type="ECO:0000256" key="5">
    <source>
        <dbReference type="ARBA" id="ARBA00022787"/>
    </source>
</evidence>
<keyword evidence="5" id="KW-0496">Mitochondrion</keyword>
<keyword evidence="7 13" id="KW-1133">Transmembrane helix</keyword>
<dbReference type="SUPFAM" id="SSF52343">
    <property type="entry name" value="Ferredoxin reductase-like, C-terminal NADP-linked domain"/>
    <property type="match status" value="1"/>
</dbReference>
<dbReference type="FunFam" id="3.40.50.80:FF:000019">
    <property type="entry name" value="NADH-cytochrome b5 reductase"/>
    <property type="match status" value="1"/>
</dbReference>
<feature type="binding site" evidence="11">
    <location>
        <position position="110"/>
    </location>
    <ligand>
        <name>FAD</name>
        <dbReference type="ChEBI" id="CHEBI:57692"/>
    </ligand>
</feature>
<feature type="binding site" evidence="11">
    <location>
        <position position="95"/>
    </location>
    <ligand>
        <name>FAD</name>
        <dbReference type="ChEBI" id="CHEBI:57692"/>
    </ligand>
</feature>
<evidence type="ECO:0000256" key="1">
    <source>
        <dbReference type="ARBA" id="ARBA00001974"/>
    </source>
</evidence>
<dbReference type="PRINTS" id="PR00406">
    <property type="entry name" value="CYTB5RDTASE"/>
</dbReference>
<feature type="binding site" evidence="11">
    <location>
        <position position="127"/>
    </location>
    <ligand>
        <name>FAD</name>
        <dbReference type="ChEBI" id="CHEBI:57692"/>
    </ligand>
</feature>
<dbReference type="InterPro" id="IPR017927">
    <property type="entry name" value="FAD-bd_FR_type"/>
</dbReference>
<keyword evidence="3 11" id="KW-0285">Flavoprotein</keyword>
<feature type="binding site" evidence="11">
    <location>
        <position position="129"/>
    </location>
    <ligand>
        <name>FAD</name>
        <dbReference type="ChEBI" id="CHEBI:57692"/>
    </ligand>
</feature>
<accession>A0A7S3Q434</accession>
<dbReference type="EMBL" id="HBIO01013096">
    <property type="protein sequence ID" value="CAE0465356.1"/>
    <property type="molecule type" value="Transcribed_RNA"/>
</dbReference>
<dbReference type="GO" id="GO:0005741">
    <property type="term" value="C:mitochondrial outer membrane"/>
    <property type="evidence" value="ECO:0007669"/>
    <property type="project" value="UniProtKB-SubCell"/>
</dbReference>
<dbReference type="CDD" id="cd06183">
    <property type="entry name" value="cyt_b5_reduct_like"/>
    <property type="match status" value="1"/>
</dbReference>
<dbReference type="InterPro" id="IPR017938">
    <property type="entry name" value="Riboflavin_synthase-like_b-brl"/>
</dbReference>
<dbReference type="Gene3D" id="2.40.30.10">
    <property type="entry name" value="Translation factors"/>
    <property type="match status" value="1"/>
</dbReference>
<sequence>MALEISNDIILGTIVVATIIAVIFAIQQQNAKSKSAMDPQEFQPFQLIQKESISHDTRRFTFALQTPTTKLGLPIGQHISLKFTGPDGKGVQRSYTPVTGDETLGKVTFVIKVYKANVHPKFPDGGKLSQHLDSLAIGDTMDMRGPKGHLTYLGGANANTGTSSKFTVQQMRKPLETRTAKHFGMIAGGTGITPMLQVLHGIFKDEKTRDDTSTASLLFANQSEDDILVREELEALVKEYPTRFKLHYTLDRPPTDGSWKYSSGFINKDMVEKNVLREGASVTDTQVLMCGPPPMIKFACLPNLKELGLDENHWFSF</sequence>
<evidence type="ECO:0000256" key="13">
    <source>
        <dbReference type="SAM" id="Phobius"/>
    </source>
</evidence>